<name>R9BT36_9CLOT</name>
<evidence type="ECO:0000313" key="3">
    <source>
        <dbReference type="Proteomes" id="UP000013988"/>
    </source>
</evidence>
<dbReference type="AlphaFoldDB" id="R9BT36"/>
<keyword evidence="3" id="KW-1185">Reference proteome</keyword>
<protein>
    <recommendedName>
        <fullName evidence="4">ABC transporter permease</fullName>
    </recommendedName>
</protein>
<proteinExistence type="predicted"/>
<feature type="transmembrane region" description="Helical" evidence="1">
    <location>
        <begin position="61"/>
        <end position="82"/>
    </location>
</feature>
<comment type="caution">
    <text evidence="2">The sequence shown here is derived from an EMBL/GenBank/DDBJ whole genome shotgun (WGS) entry which is preliminary data.</text>
</comment>
<evidence type="ECO:0000256" key="1">
    <source>
        <dbReference type="SAM" id="Phobius"/>
    </source>
</evidence>
<evidence type="ECO:0008006" key="4">
    <source>
        <dbReference type="Google" id="ProtNLM"/>
    </source>
</evidence>
<accession>R9BT36</accession>
<keyword evidence="1" id="KW-0472">Membrane</keyword>
<sequence>MAAPIITIFVGYMTYKNTSAYEFINTGKETLLISFSRKIGTLIFKIFNLKNYDYKIMSMNVYLILIFGIGLTLFIISLYISLRIYKNKDLA</sequence>
<keyword evidence="1" id="KW-0812">Transmembrane</keyword>
<evidence type="ECO:0000313" key="2">
    <source>
        <dbReference type="EMBL" id="EOR20299.1"/>
    </source>
</evidence>
<keyword evidence="1" id="KW-1133">Transmembrane helix</keyword>
<dbReference type="Proteomes" id="UP000013988">
    <property type="component" value="Unassembled WGS sequence"/>
</dbReference>
<dbReference type="EMBL" id="ASRV01000210">
    <property type="protein sequence ID" value="EOR20299.1"/>
    <property type="molecule type" value="Genomic_DNA"/>
</dbReference>
<organism evidence="2 3">
    <name type="scientific">Clostridium sartagoforme AAU1</name>
    <dbReference type="NCBI Taxonomy" id="1202534"/>
    <lineage>
        <taxon>Bacteria</taxon>
        <taxon>Bacillati</taxon>
        <taxon>Bacillota</taxon>
        <taxon>Clostridia</taxon>
        <taxon>Eubacteriales</taxon>
        <taxon>Clostridiaceae</taxon>
        <taxon>Clostridium</taxon>
    </lineage>
</organism>
<dbReference type="PATRIC" id="fig|1202534.3.peg.3533"/>
<reference evidence="2 3" key="1">
    <citation type="submission" date="2013-03" db="EMBL/GenBank/DDBJ databases">
        <title>Whole genome shotgun sequencing of Clostridium sartagoforme AAU1.</title>
        <authorList>
            <person name="Joshi C.G."/>
            <person name="Duggirala S.M."/>
            <person name="Nathani N.M."/>
            <person name="Bhatt V.D."/>
            <person name="Patel A.K."/>
            <person name="Pandya P.R."/>
            <person name="KaPatel J.A."/>
        </authorList>
    </citation>
    <scope>NUCLEOTIDE SEQUENCE [LARGE SCALE GENOMIC DNA]</scope>
    <source>
        <strain evidence="2 3">AAU1</strain>
    </source>
</reference>
<gene>
    <name evidence="2" type="ORF">A500_17725</name>
</gene>